<evidence type="ECO:0008006" key="3">
    <source>
        <dbReference type="Google" id="ProtNLM"/>
    </source>
</evidence>
<accession>A0ABX5Z687</accession>
<keyword evidence="2" id="KW-1185">Reference proteome</keyword>
<dbReference type="Proteomes" id="UP000323565">
    <property type="component" value="Chromosome"/>
</dbReference>
<evidence type="ECO:0000313" key="2">
    <source>
        <dbReference type="Proteomes" id="UP000323565"/>
    </source>
</evidence>
<proteinExistence type="predicted"/>
<protein>
    <recommendedName>
        <fullName evidence="3">Secreted protein</fullName>
    </recommendedName>
</protein>
<evidence type="ECO:0000313" key="1">
    <source>
        <dbReference type="EMBL" id="QEH92266.1"/>
    </source>
</evidence>
<name>A0ABX5Z687_9MICO</name>
<reference evidence="1 2" key="1">
    <citation type="submission" date="2019-08" db="EMBL/GenBank/DDBJ databases">
        <title>Dermacoccus abyssi strain HZAU 226, whole genome Nanopore sequencing project.</title>
        <authorList>
            <person name="Guo A."/>
            <person name="Zhang X."/>
            <person name="Ruan Y."/>
            <person name="Liu W."/>
            <person name="Chen Q."/>
            <person name="Gu L."/>
        </authorList>
    </citation>
    <scope>NUCLEOTIDE SEQUENCE [LARGE SCALE GENOMIC DNA]</scope>
    <source>
        <strain evidence="1 2">HZAU 226</strain>
    </source>
</reference>
<organism evidence="1 2">
    <name type="scientific">Dermacoccus abyssi</name>
    <dbReference type="NCBI Taxonomy" id="322596"/>
    <lineage>
        <taxon>Bacteria</taxon>
        <taxon>Bacillati</taxon>
        <taxon>Actinomycetota</taxon>
        <taxon>Actinomycetes</taxon>
        <taxon>Micrococcales</taxon>
        <taxon>Dermacoccaceae</taxon>
        <taxon>Dermacoccus</taxon>
    </lineage>
</organism>
<gene>
    <name evidence="1" type="ORF">FV141_00950</name>
</gene>
<sequence length="173" mass="19153">MAVVFARTLSLTYLPANVLGLLILTQPLERVPVTVVPTGILPTRTELVAGLVRTFVVWNVERVTVVEVAAGAARLTAALPATVPPRASVTATAKLRGLARIMQFSRIKACPLARRPRWWPATGDGLVRQRERREFRPAQVAHTTLLDARRHRSSTPPWKTLPPRFVTEISLLE</sequence>
<dbReference type="EMBL" id="CP043031">
    <property type="protein sequence ID" value="QEH92266.1"/>
    <property type="molecule type" value="Genomic_DNA"/>
</dbReference>